<dbReference type="EMBL" id="CP071137">
    <property type="protein sequence ID" value="QWY77656.1"/>
    <property type="molecule type" value="Genomic_DNA"/>
</dbReference>
<evidence type="ECO:0000313" key="3">
    <source>
        <dbReference type="Proteomes" id="UP000683551"/>
    </source>
</evidence>
<protein>
    <submittedName>
        <fullName evidence="2">Transposase</fullName>
    </submittedName>
</protein>
<gene>
    <name evidence="2" type="ORF">JZL65_00780</name>
</gene>
<evidence type="ECO:0000259" key="1">
    <source>
        <dbReference type="Pfam" id="PF03050"/>
    </source>
</evidence>
<evidence type="ECO:0000313" key="2">
    <source>
        <dbReference type="EMBL" id="QWY77656.1"/>
    </source>
</evidence>
<proteinExistence type="predicted"/>
<sequence length="83" mass="9190">MVVPAAQDNSAGFRVGQGVGLYAQALGKRWHATPPEGDLPIDNNRIENAIRPIAIGKKNGYLQDRLRPGFAQRPSRPCWERPK</sequence>
<reference evidence="2" key="1">
    <citation type="submission" date="2021-02" db="EMBL/GenBank/DDBJ databases">
        <title>Comparative genomics of Ferrovum myxofaciens strains, predominant extremophile bacteria forming large biofilm stalactites in acid mine ecosystems.</title>
        <authorList>
            <person name="Burkartova K."/>
            <person name="Ridl J."/>
            <person name="Pajer P."/>
            <person name="Falteisek L."/>
        </authorList>
    </citation>
    <scope>NUCLEOTIDE SEQUENCE</scope>
    <source>
        <strain evidence="2">MI1III</strain>
    </source>
</reference>
<name>A0A9E6MWF1_9PROT</name>
<dbReference type="AlphaFoldDB" id="A0A9E6MWF1"/>
<dbReference type="Pfam" id="PF03050">
    <property type="entry name" value="DDE_Tnp_IS66"/>
    <property type="match status" value="1"/>
</dbReference>
<dbReference type="InterPro" id="IPR004291">
    <property type="entry name" value="Transposase_IS66_central"/>
</dbReference>
<dbReference type="Proteomes" id="UP000683551">
    <property type="component" value="Chromosome"/>
</dbReference>
<feature type="domain" description="Transposase IS66 central" evidence="1">
    <location>
        <begin position="36"/>
        <end position="60"/>
    </location>
</feature>
<organism evidence="2 3">
    <name type="scientific">Ferrovum myxofaciens</name>
    <dbReference type="NCBI Taxonomy" id="416213"/>
    <lineage>
        <taxon>Bacteria</taxon>
        <taxon>Pseudomonadati</taxon>
        <taxon>Pseudomonadota</taxon>
        <taxon>Betaproteobacteria</taxon>
        <taxon>Ferrovales</taxon>
        <taxon>Ferrovaceae</taxon>
        <taxon>Ferrovum</taxon>
    </lineage>
</organism>
<accession>A0A9E6MWF1</accession>